<dbReference type="Pfam" id="PF00535">
    <property type="entry name" value="Glycos_transf_2"/>
    <property type="match status" value="1"/>
</dbReference>
<evidence type="ECO:0000313" key="3">
    <source>
        <dbReference type="Proteomes" id="UP000188879"/>
    </source>
</evidence>
<dbReference type="InterPro" id="IPR001173">
    <property type="entry name" value="Glyco_trans_2-like"/>
</dbReference>
<sequence>MAEPEISVVVISHDMARELPRTVLSLSPGYQVDCPPGRCEVIVVDNGSAVSPQQEDLAAPGLTLSLHHQPQAGPSPVAAINLGLSLARGALVGVCIDGARLASPGLLAACARAARLHPRPVLATVNYHLGPAEQYLSMLDGYDQAEEDRLLASIDWPRGAARLREIATEVWHGGRDGPMLESNALFMPRALWDELGGYDARFVGPGGGGANIDMLHRACAAPGTQLIRIADEGTFHQLHGGALSNAPNRGMEAGKRLSAEYYRITGRPIRPIKDRGLLFEAGSGKLRQESGHG</sequence>
<dbReference type="Gene3D" id="3.90.550.10">
    <property type="entry name" value="Spore Coat Polysaccharide Biosynthesis Protein SpsA, Chain A"/>
    <property type="match status" value="1"/>
</dbReference>
<dbReference type="OrthoDB" id="9794124at2"/>
<proteinExistence type="predicted"/>
<reference evidence="2 3" key="1">
    <citation type="submission" date="2016-10" db="EMBL/GenBank/DDBJ databases">
        <title>Draft Genome sequence of Roseomonas sp. strain M3.</title>
        <authorList>
            <person name="Subhash Y."/>
            <person name="Lee S."/>
        </authorList>
    </citation>
    <scope>NUCLEOTIDE SEQUENCE [LARGE SCALE GENOMIC DNA]</scope>
    <source>
        <strain evidence="2 3">M3</strain>
    </source>
</reference>
<dbReference type="RefSeq" id="WP_076957421.1">
    <property type="nucleotide sequence ID" value="NZ_MLCO01000090.1"/>
</dbReference>
<feature type="domain" description="Glycosyltransferase 2-like" evidence="1">
    <location>
        <begin position="7"/>
        <end position="127"/>
    </location>
</feature>
<dbReference type="InterPro" id="IPR029044">
    <property type="entry name" value="Nucleotide-diphossugar_trans"/>
</dbReference>
<dbReference type="EMBL" id="MLCO01000090">
    <property type="protein sequence ID" value="ONG54013.1"/>
    <property type="molecule type" value="Genomic_DNA"/>
</dbReference>
<organism evidence="2 3">
    <name type="scientific">Teichococcus deserti</name>
    <dbReference type="NCBI Taxonomy" id="1817963"/>
    <lineage>
        <taxon>Bacteria</taxon>
        <taxon>Pseudomonadati</taxon>
        <taxon>Pseudomonadota</taxon>
        <taxon>Alphaproteobacteria</taxon>
        <taxon>Acetobacterales</taxon>
        <taxon>Roseomonadaceae</taxon>
        <taxon>Roseomonas</taxon>
    </lineage>
</organism>
<protein>
    <recommendedName>
        <fullName evidence="1">Glycosyltransferase 2-like domain-containing protein</fullName>
    </recommendedName>
</protein>
<dbReference type="CDD" id="cd00761">
    <property type="entry name" value="Glyco_tranf_GTA_type"/>
    <property type="match status" value="1"/>
</dbReference>
<comment type="caution">
    <text evidence="2">The sequence shown here is derived from an EMBL/GenBank/DDBJ whole genome shotgun (WGS) entry which is preliminary data.</text>
</comment>
<dbReference type="SUPFAM" id="SSF53448">
    <property type="entry name" value="Nucleotide-diphospho-sugar transferases"/>
    <property type="match status" value="1"/>
</dbReference>
<gene>
    <name evidence="2" type="ORF">BKE38_11090</name>
</gene>
<accession>A0A1V2H372</accession>
<dbReference type="AlphaFoldDB" id="A0A1V2H372"/>
<name>A0A1V2H372_9PROT</name>
<keyword evidence="3" id="KW-1185">Reference proteome</keyword>
<dbReference type="Proteomes" id="UP000188879">
    <property type="component" value="Unassembled WGS sequence"/>
</dbReference>
<evidence type="ECO:0000313" key="2">
    <source>
        <dbReference type="EMBL" id="ONG54013.1"/>
    </source>
</evidence>
<evidence type="ECO:0000259" key="1">
    <source>
        <dbReference type="Pfam" id="PF00535"/>
    </source>
</evidence>